<dbReference type="AlphaFoldDB" id="A0A916NLF4"/>
<organism evidence="2 3">
    <name type="scientific">Paenibacillus solanacearum</name>
    <dbReference type="NCBI Taxonomy" id="2048548"/>
    <lineage>
        <taxon>Bacteria</taxon>
        <taxon>Bacillati</taxon>
        <taxon>Bacillota</taxon>
        <taxon>Bacilli</taxon>
        <taxon>Bacillales</taxon>
        <taxon>Paenibacillaceae</taxon>
        <taxon>Paenibacillus</taxon>
    </lineage>
</organism>
<gene>
    <name evidence="2" type="ORF">PAESOLCIP111_05537</name>
</gene>
<proteinExistence type="predicted"/>
<sequence length="305" mass="35974">MIDTVNLIVKPVQINPTYLLKLQPNPKTYLDHPTGSLKTTYKMYDEQLPYIVYNDYSQILIVQVSIPKFLYGNNVYLIQESDIPLFFHRLSSRLYELFAIHVKKEDWYVSRIDLCWNFQLGDEVENYIKQLHGLYIPYMKSKLYGRNETATHFNDSRYITFYNKQQECKDHKEPAEIIAKAQGLLRMEVSLSYDEMRKYSSKRLAIHLISKAFFIHTFKPSLETIQLPATIDGLSLEWFKSQSFKLNQIESVLSFQALHNWLTDSEVRQLYKPSTYANRKKLSKQIIFPSQRSLRPLAIDFDNLG</sequence>
<name>A0A916NLF4_9BACL</name>
<feature type="domain" description="Replication-associated protein G2P N-terminal" evidence="1">
    <location>
        <begin position="1"/>
        <end position="214"/>
    </location>
</feature>
<reference evidence="2" key="1">
    <citation type="submission" date="2021-06" db="EMBL/GenBank/DDBJ databases">
        <authorList>
            <person name="Criscuolo A."/>
        </authorList>
    </citation>
    <scope>NUCLEOTIDE SEQUENCE</scope>
    <source>
        <strain evidence="2">CIP111600</strain>
    </source>
</reference>
<dbReference type="Pfam" id="PF05144">
    <property type="entry name" value="Phage_CRI"/>
    <property type="match status" value="1"/>
</dbReference>
<dbReference type="Proteomes" id="UP000693672">
    <property type="component" value="Unassembled WGS sequence"/>
</dbReference>
<dbReference type="GO" id="GO:0006260">
    <property type="term" value="P:DNA replication"/>
    <property type="evidence" value="ECO:0007669"/>
    <property type="project" value="InterPro"/>
</dbReference>
<evidence type="ECO:0000313" key="3">
    <source>
        <dbReference type="Proteomes" id="UP000693672"/>
    </source>
</evidence>
<dbReference type="EMBL" id="CAJVAS010000041">
    <property type="protein sequence ID" value="CAG7648146.1"/>
    <property type="molecule type" value="Genomic_DNA"/>
</dbReference>
<accession>A0A916NLF4</accession>
<evidence type="ECO:0000259" key="1">
    <source>
        <dbReference type="Pfam" id="PF05144"/>
    </source>
</evidence>
<keyword evidence="3" id="KW-1185">Reference proteome</keyword>
<comment type="caution">
    <text evidence="2">The sequence shown here is derived from an EMBL/GenBank/DDBJ whole genome shotgun (WGS) entry which is preliminary data.</text>
</comment>
<dbReference type="InterPro" id="IPR022686">
    <property type="entry name" value="G2P_N"/>
</dbReference>
<dbReference type="RefSeq" id="WP_218095251.1">
    <property type="nucleotide sequence ID" value="NZ_CAJVAS010000041.1"/>
</dbReference>
<protein>
    <recommendedName>
        <fullName evidence="1">Replication-associated protein G2P N-terminal domain-containing protein</fullName>
    </recommendedName>
</protein>
<evidence type="ECO:0000313" key="2">
    <source>
        <dbReference type="EMBL" id="CAG7648146.1"/>
    </source>
</evidence>